<accession>A0A1G2BIU1</accession>
<reference evidence="2 3" key="1">
    <citation type="journal article" date="2016" name="Nat. Commun.">
        <title>Thousands of microbial genomes shed light on interconnected biogeochemical processes in an aquifer system.</title>
        <authorList>
            <person name="Anantharaman K."/>
            <person name="Brown C.T."/>
            <person name="Hug L.A."/>
            <person name="Sharon I."/>
            <person name="Castelle C.J."/>
            <person name="Probst A.J."/>
            <person name="Thomas B.C."/>
            <person name="Singh A."/>
            <person name="Wilkins M.J."/>
            <person name="Karaoz U."/>
            <person name="Brodie E.L."/>
            <person name="Williams K.H."/>
            <person name="Hubbard S.S."/>
            <person name="Banfield J.F."/>
        </authorList>
    </citation>
    <scope>NUCLEOTIDE SEQUENCE [LARGE SCALE GENOMIC DNA]</scope>
</reference>
<dbReference type="PANTHER" id="PTHR10885:SF0">
    <property type="entry name" value="ISOPENTENYL-DIPHOSPHATE DELTA-ISOMERASE"/>
    <property type="match status" value="1"/>
</dbReference>
<name>A0A1G2BIU1_9BACT</name>
<evidence type="ECO:0000313" key="2">
    <source>
        <dbReference type="EMBL" id="OGY89128.1"/>
    </source>
</evidence>
<dbReference type="EMBL" id="MHKL01000026">
    <property type="protein sequence ID" value="OGY89128.1"/>
    <property type="molecule type" value="Genomic_DNA"/>
</dbReference>
<protein>
    <recommendedName>
        <fullName evidence="1">Nudix hydrolase domain-containing protein</fullName>
    </recommendedName>
</protein>
<dbReference type="InterPro" id="IPR015797">
    <property type="entry name" value="NUDIX_hydrolase-like_dom_sf"/>
</dbReference>
<organism evidence="2 3">
    <name type="scientific">Candidatus Komeilibacteria bacterium RIFCSPLOWO2_01_FULL_45_10</name>
    <dbReference type="NCBI Taxonomy" id="1798550"/>
    <lineage>
        <taxon>Bacteria</taxon>
        <taxon>Candidatus Komeiliibacteriota</taxon>
    </lineage>
</organism>
<dbReference type="PANTHER" id="PTHR10885">
    <property type="entry name" value="ISOPENTENYL-DIPHOSPHATE DELTA-ISOMERASE"/>
    <property type="match status" value="1"/>
</dbReference>
<dbReference type="Gene3D" id="3.90.79.10">
    <property type="entry name" value="Nucleoside Triphosphate Pyrophosphohydrolase"/>
    <property type="match status" value="1"/>
</dbReference>
<comment type="caution">
    <text evidence="2">The sequence shown here is derived from an EMBL/GenBank/DDBJ whole genome shotgun (WGS) entry which is preliminary data.</text>
</comment>
<dbReference type="PROSITE" id="PS51462">
    <property type="entry name" value="NUDIX"/>
    <property type="match status" value="1"/>
</dbReference>
<sequence>MEEYFDIVDENNKQTGEKRLRFEAHTLGLWHRTVHIYFFRQKDNQIEFLVHLRSKYKDLHPNCWDTRFGGHLKSGETIEKTVINEIKEELGLEIDLNSLIKGSVHKRDKKTNREFTQVYYYKFDDNLKLLSFKDKEVQKVKWMAAADIIISLTNNPDEWSSSLKGFKEILGYLVKYLDR</sequence>
<dbReference type="InterPro" id="IPR000086">
    <property type="entry name" value="NUDIX_hydrolase_dom"/>
</dbReference>
<dbReference type="Proteomes" id="UP000178849">
    <property type="component" value="Unassembled WGS sequence"/>
</dbReference>
<feature type="domain" description="Nudix hydrolase" evidence="1">
    <location>
        <begin position="29"/>
        <end position="166"/>
    </location>
</feature>
<proteinExistence type="predicted"/>
<dbReference type="STRING" id="1798550.A2927_02375"/>
<evidence type="ECO:0000313" key="3">
    <source>
        <dbReference type="Proteomes" id="UP000178849"/>
    </source>
</evidence>
<dbReference type="CDD" id="cd04692">
    <property type="entry name" value="NUDIX_Hydrolase"/>
    <property type="match status" value="1"/>
</dbReference>
<evidence type="ECO:0000259" key="1">
    <source>
        <dbReference type="PROSITE" id="PS51462"/>
    </source>
</evidence>
<dbReference type="AlphaFoldDB" id="A0A1G2BIU1"/>
<dbReference type="GO" id="GO:0003824">
    <property type="term" value="F:catalytic activity"/>
    <property type="evidence" value="ECO:0007669"/>
    <property type="project" value="UniProtKB-ARBA"/>
</dbReference>
<dbReference type="SUPFAM" id="SSF55811">
    <property type="entry name" value="Nudix"/>
    <property type="match status" value="1"/>
</dbReference>
<dbReference type="Pfam" id="PF00293">
    <property type="entry name" value="NUDIX"/>
    <property type="match status" value="1"/>
</dbReference>
<gene>
    <name evidence="2" type="ORF">A2927_02375</name>
</gene>